<evidence type="ECO:0000259" key="8">
    <source>
        <dbReference type="Pfam" id="PF01850"/>
    </source>
</evidence>
<keyword evidence="2" id="KW-1277">Toxin-antitoxin system</keyword>
<reference evidence="9 10" key="1">
    <citation type="journal article" date="2016" name="Nat. Commun.">
        <title>Thousands of microbial genomes shed light on interconnected biogeochemical processes in an aquifer system.</title>
        <authorList>
            <person name="Anantharaman K."/>
            <person name="Brown C.T."/>
            <person name="Hug L.A."/>
            <person name="Sharon I."/>
            <person name="Castelle C.J."/>
            <person name="Probst A.J."/>
            <person name="Thomas B.C."/>
            <person name="Singh A."/>
            <person name="Wilkins M.J."/>
            <person name="Karaoz U."/>
            <person name="Brodie E.L."/>
            <person name="Williams K.H."/>
            <person name="Hubbard S.S."/>
            <person name="Banfield J.F."/>
        </authorList>
    </citation>
    <scope>NUCLEOTIDE SEQUENCE [LARGE SCALE GENOMIC DNA]</scope>
</reference>
<dbReference type="Pfam" id="PF01850">
    <property type="entry name" value="PIN"/>
    <property type="match status" value="1"/>
</dbReference>
<evidence type="ECO:0000256" key="3">
    <source>
        <dbReference type="ARBA" id="ARBA00022722"/>
    </source>
</evidence>
<evidence type="ECO:0000256" key="7">
    <source>
        <dbReference type="ARBA" id="ARBA00038093"/>
    </source>
</evidence>
<dbReference type="InterPro" id="IPR050556">
    <property type="entry name" value="Type_II_TA_system_RNase"/>
</dbReference>
<dbReference type="InterPro" id="IPR002716">
    <property type="entry name" value="PIN_dom"/>
</dbReference>
<dbReference type="PANTHER" id="PTHR33653">
    <property type="entry name" value="RIBONUCLEASE VAPC2"/>
    <property type="match status" value="1"/>
</dbReference>
<evidence type="ECO:0000256" key="4">
    <source>
        <dbReference type="ARBA" id="ARBA00022723"/>
    </source>
</evidence>
<evidence type="ECO:0000313" key="9">
    <source>
        <dbReference type="EMBL" id="OGE32986.1"/>
    </source>
</evidence>
<comment type="caution">
    <text evidence="9">The sequence shown here is derived from an EMBL/GenBank/DDBJ whole genome shotgun (WGS) entry which is preliminary data.</text>
</comment>
<evidence type="ECO:0000256" key="6">
    <source>
        <dbReference type="ARBA" id="ARBA00022842"/>
    </source>
</evidence>
<dbReference type="AlphaFoldDB" id="A0A1F5JWG6"/>
<accession>A0A1F5JWG6</accession>
<dbReference type="GO" id="GO:0046872">
    <property type="term" value="F:metal ion binding"/>
    <property type="evidence" value="ECO:0007669"/>
    <property type="project" value="UniProtKB-KW"/>
</dbReference>
<dbReference type="GO" id="GO:0004518">
    <property type="term" value="F:nuclease activity"/>
    <property type="evidence" value="ECO:0007669"/>
    <property type="project" value="UniProtKB-KW"/>
</dbReference>
<dbReference type="STRING" id="1797768.A3C59_02725"/>
<dbReference type="CDD" id="cd18741">
    <property type="entry name" value="PIN_VapC4-5_FitB-like"/>
    <property type="match status" value="1"/>
</dbReference>
<evidence type="ECO:0000313" key="10">
    <source>
        <dbReference type="Proteomes" id="UP000176902"/>
    </source>
</evidence>
<evidence type="ECO:0000256" key="1">
    <source>
        <dbReference type="ARBA" id="ARBA00001946"/>
    </source>
</evidence>
<keyword evidence="4" id="KW-0479">Metal-binding</keyword>
<dbReference type="PANTHER" id="PTHR33653:SF1">
    <property type="entry name" value="RIBONUCLEASE VAPC2"/>
    <property type="match status" value="1"/>
</dbReference>
<keyword evidence="5" id="KW-0378">Hydrolase</keyword>
<keyword evidence="3" id="KW-0540">Nuclease</keyword>
<dbReference type="InterPro" id="IPR029060">
    <property type="entry name" value="PIN-like_dom_sf"/>
</dbReference>
<evidence type="ECO:0000256" key="2">
    <source>
        <dbReference type="ARBA" id="ARBA00022649"/>
    </source>
</evidence>
<protein>
    <recommendedName>
        <fullName evidence="8">PIN domain-containing protein</fullName>
    </recommendedName>
</protein>
<keyword evidence="6" id="KW-0460">Magnesium</keyword>
<dbReference type="GO" id="GO:0016787">
    <property type="term" value="F:hydrolase activity"/>
    <property type="evidence" value="ECO:0007669"/>
    <property type="project" value="UniProtKB-KW"/>
</dbReference>
<dbReference type="EMBL" id="MFCV01000017">
    <property type="protein sequence ID" value="OGE32986.1"/>
    <property type="molecule type" value="Genomic_DNA"/>
</dbReference>
<sequence length="128" mass="14823">MPKILIDTSIIIDFLRQKDKSKTLLYFFGQHQYQIYISIITHAESYAGRSVWERKEAMEILEKLLSNFKILPLEEAISKKAGQINAIYHNMEIVDAIIAQTAISHKLELATLNIKDFEKIKGIKLFKL</sequence>
<feature type="domain" description="PIN" evidence="8">
    <location>
        <begin position="4"/>
        <end position="121"/>
    </location>
</feature>
<dbReference type="SUPFAM" id="SSF88723">
    <property type="entry name" value="PIN domain-like"/>
    <property type="match status" value="1"/>
</dbReference>
<dbReference type="Proteomes" id="UP000176902">
    <property type="component" value="Unassembled WGS sequence"/>
</dbReference>
<dbReference type="Gene3D" id="3.40.50.1010">
    <property type="entry name" value="5'-nuclease"/>
    <property type="match status" value="1"/>
</dbReference>
<comment type="similarity">
    <text evidence="7">Belongs to the PINc/VapC protein family.</text>
</comment>
<gene>
    <name evidence="9" type="ORF">A3C59_02725</name>
</gene>
<proteinExistence type="inferred from homology"/>
<comment type="cofactor">
    <cofactor evidence="1">
        <name>Mg(2+)</name>
        <dbReference type="ChEBI" id="CHEBI:18420"/>
    </cofactor>
</comment>
<name>A0A1F5JWG6_9BACT</name>
<organism evidence="9 10">
    <name type="scientific">Candidatus Daviesbacteria bacterium RIFCSPHIGHO2_02_FULL_36_13</name>
    <dbReference type="NCBI Taxonomy" id="1797768"/>
    <lineage>
        <taxon>Bacteria</taxon>
        <taxon>Candidatus Daviesiibacteriota</taxon>
    </lineage>
</organism>
<evidence type="ECO:0000256" key="5">
    <source>
        <dbReference type="ARBA" id="ARBA00022801"/>
    </source>
</evidence>